<proteinExistence type="predicted"/>
<evidence type="ECO:0000313" key="3">
    <source>
        <dbReference type="Proteomes" id="UP001144096"/>
    </source>
</evidence>
<dbReference type="EMBL" id="JAMXQV010000019">
    <property type="protein sequence ID" value="MCR6487544.1"/>
    <property type="molecule type" value="Genomic_DNA"/>
</dbReference>
<evidence type="ECO:0000256" key="1">
    <source>
        <dbReference type="SAM" id="Phobius"/>
    </source>
</evidence>
<keyword evidence="1" id="KW-0812">Transmembrane</keyword>
<keyword evidence="3" id="KW-1185">Reference proteome</keyword>
<organism evidence="2 3">
    <name type="scientific">Amycolatopsis iheyensis</name>
    <dbReference type="NCBI Taxonomy" id="2945988"/>
    <lineage>
        <taxon>Bacteria</taxon>
        <taxon>Bacillati</taxon>
        <taxon>Actinomycetota</taxon>
        <taxon>Actinomycetes</taxon>
        <taxon>Pseudonocardiales</taxon>
        <taxon>Pseudonocardiaceae</taxon>
        <taxon>Amycolatopsis</taxon>
    </lineage>
</organism>
<reference evidence="2" key="1">
    <citation type="submission" date="2022-06" db="EMBL/GenBank/DDBJ databases">
        <title>Amycolatopsis iheyaensis sp. nov., a new species of the genus Amycolatopsis isolated from soil in Iheya island, Japan.</title>
        <authorList>
            <person name="Ngamcharungchit C."/>
            <person name="Kanto H."/>
            <person name="Take A."/>
            <person name="Intra B."/>
            <person name="Matsumoto A."/>
            <person name="Panbangred W."/>
            <person name="Inahashi Y."/>
        </authorList>
    </citation>
    <scope>NUCLEOTIDE SEQUENCE</scope>
    <source>
        <strain evidence="2">OK19-0408</strain>
    </source>
</reference>
<comment type="caution">
    <text evidence="2">The sequence shown here is derived from an EMBL/GenBank/DDBJ whole genome shotgun (WGS) entry which is preliminary data.</text>
</comment>
<protein>
    <submittedName>
        <fullName evidence="2">Uncharacterized protein</fullName>
    </submittedName>
</protein>
<keyword evidence="1" id="KW-0472">Membrane</keyword>
<name>A0A9X2NF26_9PSEU</name>
<dbReference type="AlphaFoldDB" id="A0A9X2NF26"/>
<keyword evidence="1" id="KW-1133">Transmembrane helix</keyword>
<evidence type="ECO:0000313" key="2">
    <source>
        <dbReference type="EMBL" id="MCR6487544.1"/>
    </source>
</evidence>
<dbReference type="RefSeq" id="WP_257924117.1">
    <property type="nucleotide sequence ID" value="NZ_JAMXQV010000019.1"/>
</dbReference>
<dbReference type="Proteomes" id="UP001144096">
    <property type="component" value="Unassembled WGS sequence"/>
</dbReference>
<feature type="transmembrane region" description="Helical" evidence="1">
    <location>
        <begin position="45"/>
        <end position="64"/>
    </location>
</feature>
<sequence>MRDHWQEPVLVLRLGDTDVGFAVPGRRLDGTVAGKRLVRRFFWNVLRGIGGAAVVVFSLAHGALAHPFGREVRVTGPAGAQALGLLDELRRTKAPWLVCAPGGVALVDTGSTYLDPADAPEPKLVWEARKPDAPEFGPRGRTLTWPDGSVFRFPLHGNTEDRHLRAHFEPPDVIHWSGRPASRG</sequence>
<gene>
    <name evidence="2" type="ORF">M8542_32425</name>
</gene>
<accession>A0A9X2NF26</accession>